<dbReference type="PANTHER" id="PTHR39606:SF1">
    <property type="entry name" value="CELL SURFACE PROTEIN"/>
    <property type="match status" value="1"/>
</dbReference>
<feature type="region of interest" description="Disordered" evidence="1">
    <location>
        <begin position="1"/>
        <end position="83"/>
    </location>
</feature>
<dbReference type="AlphaFoldDB" id="A0AA40F3E2"/>
<feature type="compositionally biased region" description="Polar residues" evidence="1">
    <location>
        <begin position="70"/>
        <end position="80"/>
    </location>
</feature>
<organism evidence="2 3">
    <name type="scientific">Schizothecium vesticola</name>
    <dbReference type="NCBI Taxonomy" id="314040"/>
    <lineage>
        <taxon>Eukaryota</taxon>
        <taxon>Fungi</taxon>
        <taxon>Dikarya</taxon>
        <taxon>Ascomycota</taxon>
        <taxon>Pezizomycotina</taxon>
        <taxon>Sordariomycetes</taxon>
        <taxon>Sordariomycetidae</taxon>
        <taxon>Sordariales</taxon>
        <taxon>Schizotheciaceae</taxon>
        <taxon>Schizothecium</taxon>
    </lineage>
</organism>
<keyword evidence="3" id="KW-1185">Reference proteome</keyword>
<dbReference type="Proteomes" id="UP001172155">
    <property type="component" value="Unassembled WGS sequence"/>
</dbReference>
<protein>
    <submittedName>
        <fullName evidence="2">Uncharacterized protein</fullName>
    </submittedName>
</protein>
<gene>
    <name evidence="2" type="ORF">B0T18DRAFT_428206</name>
</gene>
<feature type="compositionally biased region" description="Polar residues" evidence="1">
    <location>
        <begin position="1"/>
        <end position="17"/>
    </location>
</feature>
<comment type="caution">
    <text evidence="2">The sequence shown here is derived from an EMBL/GenBank/DDBJ whole genome shotgun (WGS) entry which is preliminary data.</text>
</comment>
<evidence type="ECO:0000256" key="1">
    <source>
        <dbReference type="SAM" id="MobiDB-lite"/>
    </source>
</evidence>
<dbReference type="EMBL" id="JAUKUD010000003">
    <property type="protein sequence ID" value="KAK0750217.1"/>
    <property type="molecule type" value="Genomic_DNA"/>
</dbReference>
<evidence type="ECO:0000313" key="2">
    <source>
        <dbReference type="EMBL" id="KAK0750217.1"/>
    </source>
</evidence>
<feature type="compositionally biased region" description="Gly residues" evidence="1">
    <location>
        <begin position="204"/>
        <end position="214"/>
    </location>
</feature>
<evidence type="ECO:0000313" key="3">
    <source>
        <dbReference type="Proteomes" id="UP001172155"/>
    </source>
</evidence>
<name>A0AA40F3E2_9PEZI</name>
<feature type="region of interest" description="Disordered" evidence="1">
    <location>
        <begin position="156"/>
        <end position="214"/>
    </location>
</feature>
<sequence length="214" mass="21463">MAFNNNRTNLPPASGSHTLPGGTHPATYGDSPASGPAQHTAGHHRHDLLNKLDPSVDSSRDKVPLPPPGTATNGPHSSRLANKLDPTVDTTAYENANLAGVHPPQHHHQGGGIMGGSGARGGAGALHGAGVGHGHSAPGMGPMGAGYGQPGYGASVGHGQHQHHGQHHVAGTSHLPGPAPNTAGPHRSDLLNKLDPSVDSTGGMTKGTGQRRGI</sequence>
<dbReference type="PANTHER" id="PTHR39606">
    <property type="entry name" value="SURFACE PROTEIN, PUTATIVE-RELATED"/>
    <property type="match status" value="1"/>
</dbReference>
<reference evidence="2" key="1">
    <citation type="submission" date="2023-06" db="EMBL/GenBank/DDBJ databases">
        <title>Genome-scale phylogeny and comparative genomics of the fungal order Sordariales.</title>
        <authorList>
            <consortium name="Lawrence Berkeley National Laboratory"/>
            <person name="Hensen N."/>
            <person name="Bonometti L."/>
            <person name="Westerberg I."/>
            <person name="Brannstrom I.O."/>
            <person name="Guillou S."/>
            <person name="Cros-Aarteil S."/>
            <person name="Calhoun S."/>
            <person name="Haridas S."/>
            <person name="Kuo A."/>
            <person name="Mondo S."/>
            <person name="Pangilinan J."/>
            <person name="Riley R."/>
            <person name="LaButti K."/>
            <person name="Andreopoulos B."/>
            <person name="Lipzen A."/>
            <person name="Chen C."/>
            <person name="Yanf M."/>
            <person name="Daum C."/>
            <person name="Ng V."/>
            <person name="Clum A."/>
            <person name="Steindorff A."/>
            <person name="Ohm R."/>
            <person name="Martin F."/>
            <person name="Silar P."/>
            <person name="Natvig D."/>
            <person name="Lalanne C."/>
            <person name="Gautier V."/>
            <person name="Ament-velasquez S.L."/>
            <person name="Kruys A."/>
            <person name="Hutchinson M.I."/>
            <person name="Powell A.J."/>
            <person name="Barry K."/>
            <person name="Miller A.N."/>
            <person name="Grigoriev I.V."/>
            <person name="Debuchy R."/>
            <person name="Gladieux P."/>
            <person name="Thoren M.H."/>
            <person name="Johannesson H."/>
        </authorList>
    </citation>
    <scope>NUCLEOTIDE SEQUENCE</scope>
    <source>
        <strain evidence="2">SMH3187-1</strain>
    </source>
</reference>
<accession>A0AA40F3E2</accession>
<proteinExistence type="predicted"/>